<dbReference type="EMBL" id="WWCU01000002">
    <property type="protein sequence ID" value="MYN06331.1"/>
    <property type="molecule type" value="Genomic_DNA"/>
</dbReference>
<evidence type="ECO:0000256" key="1">
    <source>
        <dbReference type="ARBA" id="ARBA00022630"/>
    </source>
</evidence>
<feature type="binding site" evidence="5">
    <location>
        <position position="46"/>
    </location>
    <ligand>
        <name>FAD</name>
        <dbReference type="ChEBI" id="CHEBI:57692"/>
    </ligand>
</feature>
<comment type="caution">
    <text evidence="7">The sequence shown here is derived from an EMBL/GenBank/DDBJ whole genome shotgun (WGS) entry which is preliminary data.</text>
</comment>
<dbReference type="PANTHER" id="PTHR46972:SF1">
    <property type="entry name" value="FAD DEPENDENT OXIDOREDUCTASE DOMAIN-CONTAINING PROTEIN"/>
    <property type="match status" value="1"/>
</dbReference>
<evidence type="ECO:0000313" key="7">
    <source>
        <dbReference type="EMBL" id="MYN06331.1"/>
    </source>
</evidence>
<comment type="similarity">
    <text evidence="5">Belongs to the aromatic-ring hydroxylase family. TetX subfamily.</text>
</comment>
<comment type="domain">
    <text evidence="5">Consists of an N-terminal FAD-binding domain with a Rossman fold and a C-terminal substrate-binding domain.</text>
</comment>
<protein>
    <recommendedName>
        <fullName evidence="5">Flavin-dependent monooxygenase</fullName>
    </recommendedName>
    <alternativeName>
        <fullName evidence="5">TetX monooxygenase</fullName>
        <shortName evidence="5">TetX</shortName>
        <ecNumber evidence="5">1.14.13.-</ecNumber>
    </alternativeName>
</protein>
<dbReference type="SUPFAM" id="SSF51905">
    <property type="entry name" value="FAD/NAD(P)-binding domain"/>
    <property type="match status" value="1"/>
</dbReference>
<feature type="binding site" evidence="5">
    <location>
        <position position="39"/>
    </location>
    <ligand>
        <name>NADPH</name>
        <dbReference type="ChEBI" id="CHEBI:57783"/>
    </ligand>
</feature>
<dbReference type="GO" id="GO:0046677">
    <property type="term" value="P:response to antibiotic"/>
    <property type="evidence" value="ECO:0007669"/>
    <property type="project" value="InterPro"/>
</dbReference>
<keyword evidence="1 5" id="KW-0285">Flavoprotein</keyword>
<name>A0A7X4H7Y1_9BURK</name>
<comment type="subunit">
    <text evidence="5">Monomer.</text>
</comment>
<accession>A0A7X4H7Y1</accession>
<keyword evidence="8" id="KW-1185">Reference proteome</keyword>
<comment type="subcellular location">
    <subcellularLocation>
        <location evidence="5">Cytoplasm</location>
    </subcellularLocation>
</comment>
<evidence type="ECO:0000256" key="4">
    <source>
        <dbReference type="ARBA" id="ARBA00023033"/>
    </source>
</evidence>
<dbReference type="Pfam" id="PF01494">
    <property type="entry name" value="FAD_binding_3"/>
    <property type="match status" value="1"/>
</dbReference>
<dbReference type="PANTHER" id="PTHR46972">
    <property type="entry name" value="MONOOXYGENASE ASQM-RELATED"/>
    <property type="match status" value="1"/>
</dbReference>
<keyword evidence="5" id="KW-0963">Cytoplasm</keyword>
<dbReference type="GO" id="GO:0004497">
    <property type="term" value="F:monooxygenase activity"/>
    <property type="evidence" value="ECO:0007669"/>
    <property type="project" value="UniProtKB-UniRule"/>
</dbReference>
<keyword evidence="5" id="KW-0547">Nucleotide-binding</keyword>
<dbReference type="AlphaFoldDB" id="A0A7X4H7Y1"/>
<keyword evidence="4 5" id="KW-0503">Monooxygenase</keyword>
<keyword evidence="2 5" id="KW-0274">FAD</keyword>
<evidence type="ECO:0000256" key="2">
    <source>
        <dbReference type="ARBA" id="ARBA00022827"/>
    </source>
</evidence>
<proteinExistence type="inferred from homology"/>
<dbReference type="Proteomes" id="UP000450676">
    <property type="component" value="Unassembled WGS sequence"/>
</dbReference>
<comment type="function">
    <text evidence="5">An FAD-requiring monooxygenase active on some tetracycline antibiotic derivatives, which leads to their inactivation. Hydroxylates carbon 11a of tetracycline and some analogs.</text>
</comment>
<dbReference type="PRINTS" id="PR00420">
    <property type="entry name" value="RNGMNOXGNASE"/>
</dbReference>
<reference evidence="7 8" key="1">
    <citation type="submission" date="2019-12" db="EMBL/GenBank/DDBJ databases">
        <title>Novel species isolated from a subtropical stream in China.</title>
        <authorList>
            <person name="Lu H."/>
        </authorList>
    </citation>
    <scope>NUCLEOTIDE SEQUENCE [LARGE SCALE GENOMIC DNA]</scope>
    <source>
        <strain evidence="7 8">FT127W</strain>
    </source>
</reference>
<evidence type="ECO:0000256" key="5">
    <source>
        <dbReference type="HAMAP-Rule" id="MF_00845"/>
    </source>
</evidence>
<dbReference type="InterPro" id="IPR043683">
    <property type="entry name" value="TetX_monooxygenase"/>
</dbReference>
<dbReference type="EC" id="1.14.13.-" evidence="5"/>
<dbReference type="HAMAP" id="MF_00845">
    <property type="entry name" value="TetX_monooxygenase"/>
    <property type="match status" value="1"/>
</dbReference>
<organism evidence="7 8">
    <name type="scientific">Pseudoduganella aquatica</name>
    <dbReference type="NCBI Taxonomy" id="2660641"/>
    <lineage>
        <taxon>Bacteria</taxon>
        <taxon>Pseudomonadati</taxon>
        <taxon>Pseudomonadota</taxon>
        <taxon>Betaproteobacteria</taxon>
        <taxon>Burkholderiales</taxon>
        <taxon>Oxalobacteraceae</taxon>
        <taxon>Telluria group</taxon>
        <taxon>Pseudoduganella</taxon>
    </lineage>
</organism>
<sequence>MTTFGIIGAGLGGLMLARVLHVNGIAATVYEADASPDSRSQGGMLDIHEHDGQLALKAAGLFDEFTRIIHEGGQATRVLDKHGKLLHEMGDDGTGGRPEVPRGELRRILLGSLPEGTVQWGRKLAAVTPLSGGRHELVFSDGSTTTTELLVGADGAWSRVRPLLSGAKPAYTGFTFIETWLFDADHRHQPSAQAAGSGAGFALAPGQGIFTHREPDGVLHAYLALNKPLDWIADIDFEDAAAAKSRIAAEFEGWAPELKSLITDSDTAPVPRPIHALPDGHKWDRVPGVTLLGDAAHVMAPAGDGANLAMVDGAELGKAIAANPGQLEAALAAYEQALFPRAEAAAAGAREVFEVCFGMNAPESLIGFFTAHLESTDK</sequence>
<dbReference type="InterPro" id="IPR036188">
    <property type="entry name" value="FAD/NAD-bd_sf"/>
</dbReference>
<feature type="binding site" evidence="5">
    <location>
        <position position="294"/>
    </location>
    <ligand>
        <name>FAD</name>
        <dbReference type="ChEBI" id="CHEBI:57692"/>
    </ligand>
</feature>
<feature type="binding site" evidence="5">
    <location>
        <position position="102"/>
    </location>
    <ligand>
        <name>FAD</name>
        <dbReference type="ChEBI" id="CHEBI:57692"/>
    </ligand>
</feature>
<dbReference type="InterPro" id="IPR002938">
    <property type="entry name" value="FAD-bd"/>
</dbReference>
<dbReference type="GO" id="GO:0071949">
    <property type="term" value="F:FAD binding"/>
    <property type="evidence" value="ECO:0007669"/>
    <property type="project" value="InterPro"/>
</dbReference>
<dbReference type="RefSeq" id="WP_161070705.1">
    <property type="nucleotide sequence ID" value="NZ_WWCU01000002.1"/>
</dbReference>
<comment type="catalytic activity">
    <reaction evidence="5">
        <text>a tetracycline + NADPH + O2 + H(+) = an 11a-hydroxytetracycline + NADP(+) + H2O</text>
        <dbReference type="Rhea" id="RHEA:61444"/>
        <dbReference type="ChEBI" id="CHEBI:15377"/>
        <dbReference type="ChEBI" id="CHEBI:15378"/>
        <dbReference type="ChEBI" id="CHEBI:15379"/>
        <dbReference type="ChEBI" id="CHEBI:57783"/>
        <dbReference type="ChEBI" id="CHEBI:58349"/>
        <dbReference type="ChEBI" id="CHEBI:144644"/>
        <dbReference type="ChEBI" id="CHEBI:144645"/>
    </reaction>
</comment>
<evidence type="ECO:0000313" key="8">
    <source>
        <dbReference type="Proteomes" id="UP000450676"/>
    </source>
</evidence>
<feature type="domain" description="FAD-binding" evidence="6">
    <location>
        <begin position="3"/>
        <end position="345"/>
    </location>
</feature>
<keyword evidence="3 5" id="KW-0560">Oxidoreductase</keyword>
<keyword evidence="5" id="KW-0521">NADP</keyword>
<evidence type="ECO:0000259" key="6">
    <source>
        <dbReference type="Pfam" id="PF01494"/>
    </source>
</evidence>
<dbReference type="GO" id="GO:0005737">
    <property type="term" value="C:cytoplasm"/>
    <property type="evidence" value="ECO:0007669"/>
    <property type="project" value="UniProtKB-SubCell"/>
</dbReference>
<comment type="cofactor">
    <cofactor evidence="5">
        <name>FAD</name>
        <dbReference type="ChEBI" id="CHEBI:57692"/>
    </cofactor>
</comment>
<evidence type="ECO:0000256" key="3">
    <source>
        <dbReference type="ARBA" id="ARBA00023002"/>
    </source>
</evidence>
<dbReference type="Gene3D" id="3.50.50.60">
    <property type="entry name" value="FAD/NAD(P)-binding domain"/>
    <property type="match status" value="1"/>
</dbReference>
<gene>
    <name evidence="7" type="ORF">GTP77_03170</name>
</gene>